<keyword evidence="1" id="KW-0472">Membrane</keyword>
<dbReference type="AlphaFoldDB" id="A0A0K2U7P2"/>
<accession>A0A0K2U7P2</accession>
<evidence type="ECO:0000313" key="2">
    <source>
        <dbReference type="EMBL" id="CDW33721.1"/>
    </source>
</evidence>
<organism evidence="2">
    <name type="scientific">Lepeophtheirus salmonis</name>
    <name type="common">Salmon louse</name>
    <name type="synonym">Caligus salmonis</name>
    <dbReference type="NCBI Taxonomy" id="72036"/>
    <lineage>
        <taxon>Eukaryota</taxon>
        <taxon>Metazoa</taxon>
        <taxon>Ecdysozoa</taxon>
        <taxon>Arthropoda</taxon>
        <taxon>Crustacea</taxon>
        <taxon>Multicrustacea</taxon>
        <taxon>Hexanauplia</taxon>
        <taxon>Copepoda</taxon>
        <taxon>Siphonostomatoida</taxon>
        <taxon>Caligidae</taxon>
        <taxon>Lepeophtheirus</taxon>
    </lineage>
</organism>
<dbReference type="EMBL" id="HACA01016360">
    <property type="protein sequence ID" value="CDW33721.1"/>
    <property type="molecule type" value="Transcribed_RNA"/>
</dbReference>
<feature type="transmembrane region" description="Helical" evidence="1">
    <location>
        <begin position="7"/>
        <end position="22"/>
    </location>
</feature>
<keyword evidence="1" id="KW-1133">Transmembrane helix</keyword>
<name>A0A0K2U7P2_LEPSM</name>
<sequence>MYITNKQLIFMILSPFIYLYYFCNSRQIILAYDSIITCEYFLYLEKSRRQFWSMHSM</sequence>
<evidence type="ECO:0000256" key="1">
    <source>
        <dbReference type="SAM" id="Phobius"/>
    </source>
</evidence>
<reference evidence="2" key="1">
    <citation type="submission" date="2014-05" db="EMBL/GenBank/DDBJ databases">
        <authorList>
            <person name="Chronopoulou M."/>
        </authorList>
    </citation>
    <scope>NUCLEOTIDE SEQUENCE</scope>
    <source>
        <tissue evidence="2">Whole organism</tissue>
    </source>
</reference>
<proteinExistence type="predicted"/>
<protein>
    <submittedName>
        <fullName evidence="2">Uncharacterized protein</fullName>
    </submittedName>
</protein>
<keyword evidence="1" id="KW-0812">Transmembrane</keyword>